<dbReference type="STRING" id="1802593.A2172_04420"/>
<dbReference type="AlphaFoldDB" id="A0A1G1W756"/>
<accession>A0A1G1W756</accession>
<evidence type="ECO:0008006" key="3">
    <source>
        <dbReference type="Google" id="ProtNLM"/>
    </source>
</evidence>
<comment type="caution">
    <text evidence="1">The sequence shown here is derived from an EMBL/GenBank/DDBJ whole genome shotgun (WGS) entry which is preliminary data.</text>
</comment>
<reference evidence="1 2" key="1">
    <citation type="journal article" date="2016" name="Nat. Commun.">
        <title>Thousands of microbial genomes shed light on interconnected biogeochemical processes in an aquifer system.</title>
        <authorList>
            <person name="Anantharaman K."/>
            <person name="Brown C.T."/>
            <person name="Hug L.A."/>
            <person name="Sharon I."/>
            <person name="Castelle C.J."/>
            <person name="Probst A.J."/>
            <person name="Thomas B.C."/>
            <person name="Singh A."/>
            <person name="Wilkins M.J."/>
            <person name="Karaoz U."/>
            <person name="Brodie E.L."/>
            <person name="Williams K.H."/>
            <person name="Hubbard S.S."/>
            <person name="Banfield J.F."/>
        </authorList>
    </citation>
    <scope>NUCLEOTIDE SEQUENCE [LARGE SCALE GENOMIC DNA]</scope>
</reference>
<gene>
    <name evidence="1" type="ORF">A2172_04420</name>
</gene>
<dbReference type="Proteomes" id="UP000176631">
    <property type="component" value="Unassembled WGS sequence"/>
</dbReference>
<protein>
    <recommendedName>
        <fullName evidence="3">ParB/Sulfiredoxin domain-containing protein</fullName>
    </recommendedName>
</protein>
<name>A0A1G1W756_9BACT</name>
<sequence length="264" mass="30977">MFKLTPSKNALLIAQQYLKHEFRKIFNDVTDKEVWEKIDSSIENLFHREGEQSFLDLVAAISGGWKLKSVFYYLSSTKYRWELREISPSKLILTGMSPTLDKYTIKKFNRNPLLFAKTWENDKKMREEILKTGFSDHKERDHFPIFVVQTIKGFRVIDGMRRSLLALINNKNRIRAWVGSEVSPKGKPLIESGNCYFLSNIYERSKKPDKDLESAVTRIAREIIENYRNGKIIITKRIAGWSHNQDIKRIFGEFNKHDPSDIKN</sequence>
<organism evidence="1 2">
    <name type="scientific">Candidatus Woykebacteria bacterium RBG_13_40_15</name>
    <dbReference type="NCBI Taxonomy" id="1802593"/>
    <lineage>
        <taxon>Bacteria</taxon>
        <taxon>Candidatus Woykeibacteriota</taxon>
    </lineage>
</organism>
<dbReference type="EMBL" id="MHCP01000025">
    <property type="protein sequence ID" value="OGY23444.1"/>
    <property type="molecule type" value="Genomic_DNA"/>
</dbReference>
<evidence type="ECO:0000313" key="1">
    <source>
        <dbReference type="EMBL" id="OGY23444.1"/>
    </source>
</evidence>
<evidence type="ECO:0000313" key="2">
    <source>
        <dbReference type="Proteomes" id="UP000176631"/>
    </source>
</evidence>
<proteinExistence type="predicted"/>